<evidence type="ECO:0000256" key="1">
    <source>
        <dbReference type="SAM" id="MobiDB-lite"/>
    </source>
</evidence>
<organism evidence="3 4">
    <name type="scientific">Pichia inconspicua</name>
    <dbReference type="NCBI Taxonomy" id="52247"/>
    <lineage>
        <taxon>Eukaryota</taxon>
        <taxon>Fungi</taxon>
        <taxon>Dikarya</taxon>
        <taxon>Ascomycota</taxon>
        <taxon>Saccharomycotina</taxon>
        <taxon>Pichiomycetes</taxon>
        <taxon>Pichiales</taxon>
        <taxon>Pichiaceae</taxon>
        <taxon>Pichia</taxon>
    </lineage>
</organism>
<dbReference type="STRING" id="52247.A0A4T0WXF7"/>
<evidence type="ECO:0000256" key="2">
    <source>
        <dbReference type="SAM" id="SignalP"/>
    </source>
</evidence>
<dbReference type="AlphaFoldDB" id="A0A4T0WXF7"/>
<dbReference type="OrthoDB" id="4094614at2759"/>
<accession>A0A4T0WXF7</accession>
<evidence type="ECO:0008006" key="5">
    <source>
        <dbReference type="Google" id="ProtNLM"/>
    </source>
</evidence>
<dbReference type="PANTHER" id="PTHR35523">
    <property type="entry name" value="CELL WALL PROTEIN SED1"/>
    <property type="match status" value="1"/>
</dbReference>
<keyword evidence="2" id="KW-0732">Signal</keyword>
<protein>
    <recommendedName>
        <fullName evidence="5">Clock-controlled protein 6</fullName>
    </recommendedName>
</protein>
<feature type="chain" id="PRO_5020695077" description="Clock-controlled protein 6" evidence="2">
    <location>
        <begin position="18"/>
        <end position="115"/>
    </location>
</feature>
<sequence length="115" mass="11609">MQFQLLSALALAGSALAGFSNDTDVTVTEVVTALTTYCPEPTTFEQNGKTYTVTEATTLTITDCPCTVTHTSGKPKPKPSSAAPTHSTATPDFNAAGKVGVAGLAAAAGAAVYLL</sequence>
<proteinExistence type="predicted"/>
<feature type="signal peptide" evidence="2">
    <location>
        <begin position="1"/>
        <end position="17"/>
    </location>
</feature>
<dbReference type="Proteomes" id="UP000307173">
    <property type="component" value="Unassembled WGS sequence"/>
</dbReference>
<comment type="caution">
    <text evidence="3">The sequence shown here is derived from an EMBL/GenBank/DDBJ whole genome shotgun (WGS) entry which is preliminary data.</text>
</comment>
<keyword evidence="4" id="KW-1185">Reference proteome</keyword>
<gene>
    <name evidence="3" type="ORF">CANINC_004059</name>
</gene>
<dbReference type="PANTHER" id="PTHR35523:SF1">
    <property type="entry name" value="CELL WALL PROTEIN SED1"/>
    <property type="match status" value="1"/>
</dbReference>
<dbReference type="GO" id="GO:0031505">
    <property type="term" value="P:fungal-type cell wall organization"/>
    <property type="evidence" value="ECO:0007669"/>
    <property type="project" value="InterPro"/>
</dbReference>
<feature type="region of interest" description="Disordered" evidence="1">
    <location>
        <begin position="70"/>
        <end position="89"/>
    </location>
</feature>
<evidence type="ECO:0000313" key="3">
    <source>
        <dbReference type="EMBL" id="TID17200.1"/>
    </source>
</evidence>
<dbReference type="InterPro" id="IPR038843">
    <property type="entry name" value="Sed1/Spi1"/>
</dbReference>
<dbReference type="GO" id="GO:0005199">
    <property type="term" value="F:structural constituent of cell wall"/>
    <property type="evidence" value="ECO:0007669"/>
    <property type="project" value="InterPro"/>
</dbReference>
<evidence type="ECO:0000313" key="4">
    <source>
        <dbReference type="Proteomes" id="UP000307173"/>
    </source>
</evidence>
<reference evidence="3 4" key="1">
    <citation type="journal article" date="2019" name="Front. Genet.">
        <title>Whole-Genome Sequencing of the Opportunistic Yeast Pathogen Candida inconspicua Uncovers Its Hybrid Origin.</title>
        <authorList>
            <person name="Mixao V."/>
            <person name="Hansen A.P."/>
            <person name="Saus E."/>
            <person name="Boekhout T."/>
            <person name="Lass-Florl C."/>
            <person name="Gabaldon T."/>
        </authorList>
    </citation>
    <scope>NUCLEOTIDE SEQUENCE [LARGE SCALE GENOMIC DNA]</scope>
    <source>
        <strain evidence="3 4">CBS 180</strain>
    </source>
</reference>
<dbReference type="EMBL" id="SELW01000638">
    <property type="protein sequence ID" value="TID17200.1"/>
    <property type="molecule type" value="Genomic_DNA"/>
</dbReference>
<name>A0A4T0WXF7_9ASCO</name>
<dbReference type="GO" id="GO:0009277">
    <property type="term" value="C:fungal-type cell wall"/>
    <property type="evidence" value="ECO:0007669"/>
    <property type="project" value="TreeGrafter"/>
</dbReference>